<dbReference type="EMBL" id="LAZR01010505">
    <property type="protein sequence ID" value="KKM66560.1"/>
    <property type="molecule type" value="Genomic_DNA"/>
</dbReference>
<gene>
    <name evidence="2" type="ORF">LCGC14_1479980</name>
</gene>
<comment type="caution">
    <text evidence="2">The sequence shown here is derived from an EMBL/GenBank/DDBJ whole genome shotgun (WGS) entry which is preliminary data.</text>
</comment>
<dbReference type="AlphaFoldDB" id="A0A0F9LQ88"/>
<reference evidence="2" key="1">
    <citation type="journal article" date="2015" name="Nature">
        <title>Complex archaea that bridge the gap between prokaryotes and eukaryotes.</title>
        <authorList>
            <person name="Spang A."/>
            <person name="Saw J.H."/>
            <person name="Jorgensen S.L."/>
            <person name="Zaremba-Niedzwiedzka K."/>
            <person name="Martijn J."/>
            <person name="Lind A.E."/>
            <person name="van Eijk R."/>
            <person name="Schleper C."/>
            <person name="Guy L."/>
            <person name="Ettema T.J."/>
        </authorList>
    </citation>
    <scope>NUCLEOTIDE SEQUENCE</scope>
</reference>
<feature type="compositionally biased region" description="Low complexity" evidence="1">
    <location>
        <begin position="491"/>
        <end position="505"/>
    </location>
</feature>
<evidence type="ECO:0000256" key="1">
    <source>
        <dbReference type="SAM" id="MobiDB-lite"/>
    </source>
</evidence>
<sequence length="515" mass="58012">MRKRASSDSEYEEGSLWRHSDWKGSLWEEDELEEDEACWTCDGSGKLIDTICPTCDGDGVIIDNFWGEPSDDDAKALTVTYQRPWLYPKQLDAIFTPARYAIVEASTKTGKTAGCMVWLLERAFSVVGVHWWVSPVYAQSKMVFRRMKRAIPVSLYKANETELTLTFGNGSMIFFKTAEKPDNLYGEDVLSVVVDEATRCREEAWFAIRTTLTATRGMARLIGNVKGRKNWAYNLARKAESETKSGKGGDYHYAKLTAWDAVEGGILEKEEIEDAQRLLPESVFRELYLAEPSEDGSNPFDLRAIAECTIKELAKSPEQTWGWDLARGKRPGSDWTVGIGLNKQRQMSGFWRFQAPWREQVQRILYATQRTRALVDATGVGDPIVEELQRSGRYEGYVFSSSSKQRLMEALSLVIQQRGIGILEGPVIDELETFEYEYTRTGVRYSAPVGLHDDCVMALALSNFHARSAPVGKIKARAVGRRHQKKEPLGVPEAVPVKAPKPSKATVKRGASYWK</sequence>
<dbReference type="Gene3D" id="3.30.420.240">
    <property type="match status" value="1"/>
</dbReference>
<dbReference type="Gene3D" id="3.40.50.300">
    <property type="entry name" value="P-loop containing nucleotide triphosphate hydrolases"/>
    <property type="match status" value="1"/>
</dbReference>
<feature type="region of interest" description="Disordered" evidence="1">
    <location>
        <begin position="479"/>
        <end position="515"/>
    </location>
</feature>
<proteinExistence type="predicted"/>
<organism evidence="2">
    <name type="scientific">marine sediment metagenome</name>
    <dbReference type="NCBI Taxonomy" id="412755"/>
    <lineage>
        <taxon>unclassified sequences</taxon>
        <taxon>metagenomes</taxon>
        <taxon>ecological metagenomes</taxon>
    </lineage>
</organism>
<dbReference type="SUPFAM" id="SSF57938">
    <property type="entry name" value="DnaJ/Hsp40 cysteine-rich domain"/>
    <property type="match status" value="1"/>
</dbReference>
<protein>
    <recommendedName>
        <fullName evidence="3">Terminase large subunit gp17-like C-terminal domain-containing protein</fullName>
    </recommendedName>
</protein>
<accession>A0A0F9LQ88</accession>
<dbReference type="InterPro" id="IPR027417">
    <property type="entry name" value="P-loop_NTPase"/>
</dbReference>
<name>A0A0F9LQ88_9ZZZZ</name>
<evidence type="ECO:0000313" key="2">
    <source>
        <dbReference type="EMBL" id="KKM66560.1"/>
    </source>
</evidence>
<evidence type="ECO:0008006" key="3">
    <source>
        <dbReference type="Google" id="ProtNLM"/>
    </source>
</evidence>
<dbReference type="InterPro" id="IPR036410">
    <property type="entry name" value="HSP_DnaJ_Cys-rich_dom_sf"/>
</dbReference>
<dbReference type="Gene3D" id="6.20.20.10">
    <property type="match status" value="1"/>
</dbReference>